<keyword evidence="9" id="KW-0012">Acyltransferase</keyword>
<proteinExistence type="inferred from homology"/>
<dbReference type="InterPro" id="IPR002656">
    <property type="entry name" value="Acyl_transf_3_dom"/>
</dbReference>
<evidence type="ECO:0000313" key="9">
    <source>
        <dbReference type="EMBL" id="HIV09574.1"/>
    </source>
</evidence>
<dbReference type="GO" id="GO:0009246">
    <property type="term" value="P:enterobacterial common antigen biosynthetic process"/>
    <property type="evidence" value="ECO:0007669"/>
    <property type="project" value="TreeGrafter"/>
</dbReference>
<keyword evidence="6 7" id="KW-0472">Membrane</keyword>
<dbReference type="Pfam" id="PF01757">
    <property type="entry name" value="Acyl_transf_3"/>
    <property type="match status" value="1"/>
</dbReference>
<evidence type="ECO:0000256" key="7">
    <source>
        <dbReference type="SAM" id="Phobius"/>
    </source>
</evidence>
<feature type="transmembrane region" description="Helical" evidence="7">
    <location>
        <begin position="224"/>
        <end position="241"/>
    </location>
</feature>
<keyword evidence="3" id="KW-1003">Cell membrane</keyword>
<feature type="transmembrane region" description="Helical" evidence="7">
    <location>
        <begin position="256"/>
        <end position="274"/>
    </location>
</feature>
<dbReference type="GO" id="GO:0005886">
    <property type="term" value="C:plasma membrane"/>
    <property type="evidence" value="ECO:0007669"/>
    <property type="project" value="UniProtKB-SubCell"/>
</dbReference>
<feature type="transmembrane region" description="Helical" evidence="7">
    <location>
        <begin position="140"/>
        <end position="159"/>
    </location>
</feature>
<dbReference type="PANTHER" id="PTHR40074:SF2">
    <property type="entry name" value="O-ACETYLTRANSFERASE WECH"/>
    <property type="match status" value="1"/>
</dbReference>
<dbReference type="PANTHER" id="PTHR40074">
    <property type="entry name" value="O-ACETYLTRANSFERASE WECH"/>
    <property type="match status" value="1"/>
</dbReference>
<feature type="transmembrane region" description="Helical" evidence="7">
    <location>
        <begin position="38"/>
        <end position="59"/>
    </location>
</feature>
<evidence type="ECO:0000256" key="6">
    <source>
        <dbReference type="ARBA" id="ARBA00023136"/>
    </source>
</evidence>
<dbReference type="Proteomes" id="UP000886845">
    <property type="component" value="Unassembled WGS sequence"/>
</dbReference>
<reference evidence="9" key="2">
    <citation type="journal article" date="2021" name="PeerJ">
        <title>Extensive microbial diversity within the chicken gut microbiome revealed by metagenomics and culture.</title>
        <authorList>
            <person name="Gilroy R."/>
            <person name="Ravi A."/>
            <person name="Getino M."/>
            <person name="Pursley I."/>
            <person name="Horton D.L."/>
            <person name="Alikhan N.F."/>
            <person name="Baker D."/>
            <person name="Gharbi K."/>
            <person name="Hall N."/>
            <person name="Watson M."/>
            <person name="Adriaenssens E.M."/>
            <person name="Foster-Nyarko E."/>
            <person name="Jarju S."/>
            <person name="Secka A."/>
            <person name="Antonio M."/>
            <person name="Oren A."/>
            <person name="Chaudhuri R.R."/>
            <person name="La Ragione R."/>
            <person name="Hildebrand F."/>
            <person name="Pallen M.J."/>
        </authorList>
    </citation>
    <scope>NUCLEOTIDE SEQUENCE</scope>
    <source>
        <strain evidence="9">35461</strain>
    </source>
</reference>
<reference evidence="9" key="1">
    <citation type="submission" date="2020-10" db="EMBL/GenBank/DDBJ databases">
        <authorList>
            <person name="Gilroy R."/>
        </authorList>
    </citation>
    <scope>NUCLEOTIDE SEQUENCE</scope>
    <source>
        <strain evidence="9">35461</strain>
    </source>
</reference>
<organism evidence="9 10">
    <name type="scientific">Candidatus Spyradenecus faecavium</name>
    <dbReference type="NCBI Taxonomy" id="2840947"/>
    <lineage>
        <taxon>Bacteria</taxon>
        <taxon>Pseudomonadati</taxon>
        <taxon>Lentisphaerota</taxon>
        <taxon>Lentisphaeria</taxon>
        <taxon>Lentisphaerales</taxon>
        <taxon>Lentisphaeraceae</taxon>
        <taxon>Lentisphaeraceae incertae sedis</taxon>
        <taxon>Candidatus Spyradenecus</taxon>
    </lineage>
</organism>
<protein>
    <submittedName>
        <fullName evidence="9">Acyltransferase</fullName>
    </submittedName>
</protein>
<accession>A0A9D1NMT3</accession>
<feature type="domain" description="Acyltransferase 3" evidence="8">
    <location>
        <begin position="18"/>
        <end position="338"/>
    </location>
</feature>
<evidence type="ECO:0000259" key="8">
    <source>
        <dbReference type="Pfam" id="PF01757"/>
    </source>
</evidence>
<evidence type="ECO:0000256" key="4">
    <source>
        <dbReference type="ARBA" id="ARBA00022692"/>
    </source>
</evidence>
<evidence type="ECO:0000313" key="10">
    <source>
        <dbReference type="Proteomes" id="UP000886845"/>
    </source>
</evidence>
<dbReference type="AlphaFoldDB" id="A0A9D1NMT3"/>
<name>A0A9D1NMT3_9BACT</name>
<evidence type="ECO:0000256" key="5">
    <source>
        <dbReference type="ARBA" id="ARBA00022989"/>
    </source>
</evidence>
<keyword evidence="5 7" id="KW-1133">Transmembrane helix</keyword>
<evidence type="ECO:0000256" key="2">
    <source>
        <dbReference type="ARBA" id="ARBA00007400"/>
    </source>
</evidence>
<feature type="transmembrane region" description="Helical" evidence="7">
    <location>
        <begin position="286"/>
        <end position="308"/>
    </location>
</feature>
<gene>
    <name evidence="9" type="ORF">IAC79_05640</name>
</gene>
<dbReference type="GO" id="GO:0016413">
    <property type="term" value="F:O-acetyltransferase activity"/>
    <property type="evidence" value="ECO:0007669"/>
    <property type="project" value="TreeGrafter"/>
</dbReference>
<feature type="transmembrane region" description="Helical" evidence="7">
    <location>
        <begin position="320"/>
        <end position="338"/>
    </location>
</feature>
<comment type="similarity">
    <text evidence="2">Belongs to the acyltransferase 3 family.</text>
</comment>
<evidence type="ECO:0000256" key="1">
    <source>
        <dbReference type="ARBA" id="ARBA00004651"/>
    </source>
</evidence>
<feature type="transmembrane region" description="Helical" evidence="7">
    <location>
        <begin position="12"/>
        <end position="32"/>
    </location>
</feature>
<dbReference type="EMBL" id="DVOR01000180">
    <property type="protein sequence ID" value="HIV09574.1"/>
    <property type="molecule type" value="Genomic_DNA"/>
</dbReference>
<feature type="transmembrane region" description="Helical" evidence="7">
    <location>
        <begin position="80"/>
        <end position="108"/>
    </location>
</feature>
<feature type="transmembrane region" description="Helical" evidence="7">
    <location>
        <begin position="166"/>
        <end position="187"/>
    </location>
</feature>
<comment type="caution">
    <text evidence="9">The sequence shown here is derived from an EMBL/GenBank/DDBJ whole genome shotgun (WGS) entry which is preliminary data.</text>
</comment>
<evidence type="ECO:0000256" key="3">
    <source>
        <dbReference type="ARBA" id="ARBA00022475"/>
    </source>
</evidence>
<feature type="transmembrane region" description="Helical" evidence="7">
    <location>
        <begin position="193"/>
        <end position="212"/>
    </location>
</feature>
<keyword evidence="4 7" id="KW-0812">Transmembrane</keyword>
<keyword evidence="9" id="KW-0808">Transferase</keyword>
<sequence>MQASIPQSLSHKLANMGFLCACLVAFIHVQVPSALKCVIGSGVALLAVPFFFVASGYFLGGHLQERDWYRTELSKRVRSLLIPFLSWTMVKVFYVFTILLLGICLHVGTQKLQAMPTSVSDWCMTFGLDPFQMPRLQPLWFLRALFILCLLSPLLIWPLRQSRRAAFLWILGLWCAWWGCSSFVSFSPPWRNFLLYTLSMDGVVYFSAGCCLRLHRVTLRMPRSLAWSSLLIVLLLVFDFATKNHLALSFNGRQSLLRLLLPLLILSVWTLVPVRGWPKWLTSTAFPIFLVHMLLLSALDNLFALIPLLSPAQLGANLDYLLRGLLAILLSIIFAVLLRKLFPRTAAFLFGGR</sequence>
<comment type="subcellular location">
    <subcellularLocation>
        <location evidence="1">Cell membrane</location>
        <topology evidence="1">Multi-pass membrane protein</topology>
    </subcellularLocation>
</comment>